<evidence type="ECO:0000313" key="2">
    <source>
        <dbReference type="Proteomes" id="UP000675920"/>
    </source>
</evidence>
<evidence type="ECO:0000256" key="1">
    <source>
        <dbReference type="SAM" id="Phobius"/>
    </source>
</evidence>
<dbReference type="Pfam" id="PF05437">
    <property type="entry name" value="AzlD"/>
    <property type="match status" value="1"/>
</dbReference>
<feature type="transmembrane region" description="Helical" evidence="1">
    <location>
        <begin position="70"/>
        <end position="103"/>
    </location>
</feature>
<protein>
    <submittedName>
        <fullName evidence="3">AzlD domain-containing protein</fullName>
    </submittedName>
</protein>
<dbReference type="OrthoDB" id="5465192at2"/>
<organism evidence="2 3">
    <name type="scientific">Derxia gummosa DSM 723</name>
    <dbReference type="NCBI Taxonomy" id="1121388"/>
    <lineage>
        <taxon>Bacteria</taxon>
        <taxon>Pseudomonadati</taxon>
        <taxon>Pseudomonadota</taxon>
        <taxon>Betaproteobacteria</taxon>
        <taxon>Burkholderiales</taxon>
        <taxon>Alcaligenaceae</taxon>
        <taxon>Derxia</taxon>
    </lineage>
</organism>
<reference evidence="3" key="1">
    <citation type="submission" date="2025-08" db="UniProtKB">
        <authorList>
            <consortium name="RefSeq"/>
        </authorList>
    </citation>
    <scope>IDENTIFICATION</scope>
</reference>
<feature type="transmembrane region" description="Helical" evidence="1">
    <location>
        <begin position="39"/>
        <end position="58"/>
    </location>
</feature>
<proteinExistence type="predicted"/>
<dbReference type="AlphaFoldDB" id="A0A8B6X362"/>
<accession>A0A8B6X362</accession>
<dbReference type="Proteomes" id="UP000675920">
    <property type="component" value="Unplaced"/>
</dbReference>
<feature type="transmembrane region" description="Helical" evidence="1">
    <location>
        <begin position="6"/>
        <end position="27"/>
    </location>
</feature>
<keyword evidence="1" id="KW-0472">Membrane</keyword>
<sequence length="106" mass="11199">MDQLELWLAMAGLTFATVATRAGLLVFHRLSPGSTVERALRYAPACALAAIVGPELVFSHGVVEPGHYKLWAGAAATAGFLVTRNLFATLAIGMAVFTALRLVGWS</sequence>
<dbReference type="RefSeq" id="WP_028310816.1">
    <property type="nucleotide sequence ID" value="NZ_AXWS01000008.1"/>
</dbReference>
<keyword evidence="1" id="KW-1133">Transmembrane helix</keyword>
<keyword evidence="2" id="KW-1185">Reference proteome</keyword>
<name>A0A8B6X362_9BURK</name>
<keyword evidence="1" id="KW-0812">Transmembrane</keyword>
<evidence type="ECO:0000313" key="3">
    <source>
        <dbReference type="RefSeq" id="WP_028310816.1"/>
    </source>
</evidence>
<dbReference type="InterPro" id="IPR008407">
    <property type="entry name" value="Brnchd-chn_aa_trnsp_AzlD"/>
</dbReference>